<evidence type="ECO:0000256" key="2">
    <source>
        <dbReference type="PIRSR" id="PIRSR005211-1"/>
    </source>
</evidence>
<dbReference type="AlphaFoldDB" id="A0A9W6T5W4"/>
<dbReference type="OrthoDB" id="5954035at2759"/>
<comment type="caution">
    <text evidence="4">The sequence shown here is derived from an EMBL/GenBank/DDBJ whole genome shotgun (WGS) entry which is preliminary data.</text>
</comment>
<dbReference type="InterPro" id="IPR029058">
    <property type="entry name" value="AB_hydrolase_fold"/>
</dbReference>
<name>A0A9W6T5W4_CANBO</name>
<dbReference type="GO" id="GO:0047372">
    <property type="term" value="F:monoacylglycerol lipase activity"/>
    <property type="evidence" value="ECO:0007669"/>
    <property type="project" value="TreeGrafter"/>
</dbReference>
<feature type="active site" description="Charge relay system" evidence="2">
    <location>
        <position position="242"/>
    </location>
</feature>
<dbReference type="GO" id="GO:0051792">
    <property type="term" value="P:medium-chain fatty acid biosynthetic process"/>
    <property type="evidence" value="ECO:0007669"/>
    <property type="project" value="TreeGrafter"/>
</dbReference>
<dbReference type="InterPro" id="IPR050960">
    <property type="entry name" value="AB_hydrolase_4_sf"/>
</dbReference>
<reference evidence="4" key="1">
    <citation type="submission" date="2023-04" db="EMBL/GenBank/DDBJ databases">
        <title>Candida boidinii NBRC 10035.</title>
        <authorList>
            <person name="Ichikawa N."/>
            <person name="Sato H."/>
            <person name="Tonouchi N."/>
        </authorList>
    </citation>
    <scope>NUCLEOTIDE SEQUENCE</scope>
    <source>
        <strain evidence="4">NBRC 10035</strain>
    </source>
</reference>
<feature type="active site" description="Charge relay system" evidence="2">
    <location>
        <position position="405"/>
    </location>
</feature>
<accession>A0A9W6T5W4</accession>
<gene>
    <name evidence="4" type="ORF">Cboi02_000421600</name>
</gene>
<evidence type="ECO:0000313" key="4">
    <source>
        <dbReference type="EMBL" id="GME73884.1"/>
    </source>
</evidence>
<dbReference type="Proteomes" id="UP001165120">
    <property type="component" value="Unassembled WGS sequence"/>
</dbReference>
<organism evidence="4 5">
    <name type="scientific">Candida boidinii</name>
    <name type="common">Yeast</name>
    <dbReference type="NCBI Taxonomy" id="5477"/>
    <lineage>
        <taxon>Eukaryota</taxon>
        <taxon>Fungi</taxon>
        <taxon>Dikarya</taxon>
        <taxon>Ascomycota</taxon>
        <taxon>Saccharomycotina</taxon>
        <taxon>Pichiomycetes</taxon>
        <taxon>Pichiales</taxon>
        <taxon>Pichiaceae</taxon>
        <taxon>Ogataea</taxon>
        <taxon>Ogataea/Candida clade</taxon>
    </lineage>
</organism>
<evidence type="ECO:0000313" key="5">
    <source>
        <dbReference type="Proteomes" id="UP001165120"/>
    </source>
</evidence>
<protein>
    <submittedName>
        <fullName evidence="4">Unnamed protein product</fullName>
    </submittedName>
</protein>
<dbReference type="GO" id="GO:0008126">
    <property type="term" value="F:acetylesterase activity"/>
    <property type="evidence" value="ECO:0007669"/>
    <property type="project" value="TreeGrafter"/>
</dbReference>
<dbReference type="InterPro" id="IPR000073">
    <property type="entry name" value="AB_hydrolase_1"/>
</dbReference>
<dbReference type="PANTHER" id="PTHR10794">
    <property type="entry name" value="ABHYDROLASE DOMAIN-CONTAINING PROTEIN"/>
    <property type="match status" value="1"/>
</dbReference>
<dbReference type="Gene3D" id="3.40.50.1820">
    <property type="entry name" value="alpha/beta hydrolase"/>
    <property type="match status" value="1"/>
</dbReference>
<keyword evidence="5" id="KW-1185">Reference proteome</keyword>
<evidence type="ECO:0000259" key="3">
    <source>
        <dbReference type="Pfam" id="PF00561"/>
    </source>
</evidence>
<dbReference type="GO" id="GO:0051793">
    <property type="term" value="P:medium-chain fatty acid catabolic process"/>
    <property type="evidence" value="ECO:0007669"/>
    <property type="project" value="TreeGrafter"/>
</dbReference>
<dbReference type="PIRSF" id="PIRSF005211">
    <property type="entry name" value="Ab_hydro_YheT"/>
    <property type="match status" value="1"/>
</dbReference>
<dbReference type="SUPFAM" id="SSF53474">
    <property type="entry name" value="alpha/beta-Hydrolases"/>
    <property type="match status" value="1"/>
</dbReference>
<dbReference type="PANTHER" id="PTHR10794:SF44">
    <property type="entry name" value="MEDIUM-CHAIN FATTY ACID ETHYL ESTER SYNTHASE_ESTERASE 1-RELATED"/>
    <property type="match status" value="1"/>
</dbReference>
<feature type="domain" description="AB hydrolase-1" evidence="3">
    <location>
        <begin position="162"/>
        <end position="411"/>
    </location>
</feature>
<comment type="similarity">
    <text evidence="1">Belongs to the AB hydrolase superfamily. AB hydrolase 4 family.</text>
</comment>
<dbReference type="InterPro" id="IPR012020">
    <property type="entry name" value="ABHD4"/>
</dbReference>
<dbReference type="EMBL" id="BSXN01001633">
    <property type="protein sequence ID" value="GME73884.1"/>
    <property type="molecule type" value="Genomic_DNA"/>
</dbReference>
<sequence length="469" mass="53870">MSKWGFRGTVHGHHSENTVQLPLKGKYKDNSDATATIPFAELINEYVPEFRDGNRFNLNPILFNGTLQTMYPTKADYSKVYKVHYGRELIQLSPSEDLPLLQEGQITCDYVIDPFDKDEEEFKANFAKNLPEGFPRLHDRTRYLSKEELSKVDEIWKSNDDPIVVIQHGLNGGSYEPAIRAVTEELFKNNYNIVCVNSRGCCRTPLSTPYPLTGANTEDMRFVIRRLHKDYPKKKIFLLGFSFGALIATNYLCEEGKNSLITAAFTIGCPWDLLLSTLHVQNSLSGRYLFAPAILYFLMNYVKVNLKTVATSSIPEFSEESFYKNKKNFKQPIQFDNIYTARSAGFQSAPVYYRNASPALRIHNLETPLLALNSTDDPLVSNDLPIWESKKQPYLYVAATDLGGHLAYIQNNGDFWFKKPISEYFNAFRDQVEDHTRPITDYKPALNIYSLKEKAYRDNHDYVDMRPKK</sequence>
<proteinExistence type="inferred from homology"/>
<dbReference type="Pfam" id="PF00561">
    <property type="entry name" value="Abhydrolase_1"/>
    <property type="match status" value="1"/>
</dbReference>
<feature type="active site" description="Charge relay system" evidence="2">
    <location>
        <position position="377"/>
    </location>
</feature>
<evidence type="ECO:0000256" key="1">
    <source>
        <dbReference type="ARBA" id="ARBA00010884"/>
    </source>
</evidence>